<keyword evidence="10" id="KW-1185">Reference proteome</keyword>
<evidence type="ECO:0000256" key="6">
    <source>
        <dbReference type="SAM" id="MobiDB-lite"/>
    </source>
</evidence>
<dbReference type="InterPro" id="IPR019734">
    <property type="entry name" value="TPR_rpt"/>
</dbReference>
<dbReference type="Pfam" id="PF12569">
    <property type="entry name" value="NatA_aux_su"/>
    <property type="match status" value="1"/>
</dbReference>
<dbReference type="SUPFAM" id="SSF48452">
    <property type="entry name" value="TPR-like"/>
    <property type="match status" value="1"/>
</dbReference>
<dbReference type="InterPro" id="IPR027417">
    <property type="entry name" value="P-loop_NTPase"/>
</dbReference>
<dbReference type="Pfam" id="PF00025">
    <property type="entry name" value="Arf"/>
    <property type="match status" value="1"/>
</dbReference>
<dbReference type="Pfam" id="PF01138">
    <property type="entry name" value="RNase_PH"/>
    <property type="match status" value="1"/>
</dbReference>
<dbReference type="SUPFAM" id="SSF55666">
    <property type="entry name" value="Ribonuclease PH domain 2-like"/>
    <property type="match status" value="1"/>
</dbReference>
<organism evidence="8 10">
    <name type="scientific">Didymodactylos carnosus</name>
    <dbReference type="NCBI Taxonomy" id="1234261"/>
    <lineage>
        <taxon>Eukaryota</taxon>
        <taxon>Metazoa</taxon>
        <taxon>Spiralia</taxon>
        <taxon>Gnathifera</taxon>
        <taxon>Rotifera</taxon>
        <taxon>Eurotatoria</taxon>
        <taxon>Bdelloidea</taxon>
        <taxon>Philodinida</taxon>
        <taxon>Philodinidae</taxon>
        <taxon>Didymodactylos</taxon>
    </lineage>
</organism>
<dbReference type="EMBL" id="CAJOBC010000951">
    <property type="protein sequence ID" value="CAF3641997.1"/>
    <property type="molecule type" value="Genomic_DNA"/>
</dbReference>
<dbReference type="Gene3D" id="1.25.40.1010">
    <property type="match status" value="1"/>
</dbReference>
<dbReference type="GO" id="GO:0031415">
    <property type="term" value="C:NatA complex"/>
    <property type="evidence" value="ECO:0007669"/>
    <property type="project" value="TreeGrafter"/>
</dbReference>
<feature type="repeat" description="TPR" evidence="5">
    <location>
        <begin position="92"/>
        <end position="125"/>
    </location>
</feature>
<evidence type="ECO:0000256" key="2">
    <source>
        <dbReference type="ARBA" id="ARBA00022741"/>
    </source>
</evidence>
<dbReference type="OrthoDB" id="10263032at2759"/>
<dbReference type="Proteomes" id="UP000681722">
    <property type="component" value="Unassembled WGS sequence"/>
</dbReference>
<feature type="region of interest" description="Disordered" evidence="6">
    <location>
        <begin position="1"/>
        <end position="21"/>
    </location>
</feature>
<evidence type="ECO:0000256" key="5">
    <source>
        <dbReference type="PROSITE-ProRule" id="PRU00339"/>
    </source>
</evidence>
<evidence type="ECO:0000259" key="7">
    <source>
        <dbReference type="Pfam" id="PF01138"/>
    </source>
</evidence>
<dbReference type="PROSITE" id="PS50005">
    <property type="entry name" value="TPR"/>
    <property type="match status" value="1"/>
</dbReference>
<keyword evidence="1" id="KW-0677">Repeat</keyword>
<feature type="region of interest" description="Disordered" evidence="6">
    <location>
        <begin position="596"/>
        <end position="669"/>
    </location>
</feature>
<dbReference type="EMBL" id="CAJNOQ010000951">
    <property type="protein sequence ID" value="CAF0854261.1"/>
    <property type="molecule type" value="Genomic_DNA"/>
</dbReference>
<gene>
    <name evidence="8" type="ORF">GPM918_LOCUS6241</name>
    <name evidence="9" type="ORF">SRO942_LOCUS6241</name>
</gene>
<keyword evidence="3 5" id="KW-0802">TPR repeat</keyword>
<evidence type="ECO:0000256" key="1">
    <source>
        <dbReference type="ARBA" id="ARBA00022737"/>
    </source>
</evidence>
<evidence type="ECO:0000313" key="9">
    <source>
        <dbReference type="EMBL" id="CAF3641997.1"/>
    </source>
</evidence>
<protein>
    <recommendedName>
        <fullName evidence="7">Exoribonuclease phosphorolytic domain-containing protein</fullName>
    </recommendedName>
</protein>
<proteinExistence type="predicted"/>
<feature type="compositionally biased region" description="Polar residues" evidence="6">
    <location>
        <begin position="7"/>
        <end position="21"/>
    </location>
</feature>
<dbReference type="Gene3D" id="3.40.50.300">
    <property type="entry name" value="P-loop containing nucleotide triphosphate hydrolases"/>
    <property type="match status" value="1"/>
</dbReference>
<sequence>MVPTPPSSTAAGAVNQSQQLASREQTQFKKVVRFYEQKQYKKGLTAAKEILKKAPNHGETLAMKGLILNSTGKKEEALENIRNGIKNNMQSHVCWHVYGLYQRSERKYDEAIKAYKRALQCEKDSLTILRDLSLLQIQMRDLEGYKDTRHQLFILKPGQRASWIGFAMSYHLLGDYDMAFSVLEEYRKTQQDKPTEKQYAIEHSEFLLYQNLVMRDGKQYDEALKHIQMYEKDILNKLVLQEIKYELYMLLNQYDRAETILRDLIERNAENKKYYLDLEKCLHMTTSYEKMKFYDDLIEKYPRADAPKQIRLQFLTGEPFSNAVGSYLQRGFQKGVPSLFQSVKFLYSSSEKVKIIDTLIQTYLKNIVTHGTFDSLSNGNNGVVDEDIEPATTLLWLQYYLAQHYDYLEDTNRALEFIDAAIHDTPTLVELYMFKAKIYKHAGDFQAAAVLMDEAQSLDTADRFVNCKCTKYLLRANHISVASEVAGKFTREGSSPGEYLKEMQCMWFELDSAKAYRRLKKYGEALKKCHEIERHFQEFIEDQFDFHSYCLRKMVLCAYVDMLNLEDHIKGHRFFRQAAQLAVEIYIRLYDHPLSENDSDKNENADNISASEMKKYKNKQRRQQAREQQEKQKQIEADRKKKESQRNKNKDDGEEEKIKEEELVGEKLERSEKPLDEAMRFLQPLEDFSQSDLETQYLGFEVYYRRLKCTLMLRCLKRMKKFNPNYPKFHSCLMKFLMLIQKHSWTDERLKVLIEEELKTLYKHGRSIEDMNADFIEKHSDSLAHRIEASKVMLLLNPSNNTKAIQFLTTLSPSSTDQNYTTCSGIYESLRMGDFGQCDTQIIENYRSECHKLWPLANVFLTVQSQPQQQQQETNSTSPPSPYSSSSVSILVLGCRSSGKSLLIKRLDELSNGLHQKNFDEFIHIQSTIGKTLTLFKWKRKMIELHELGGILAPIWKSSYSSSSVRDNKIIFDKLIYIIDTTQATASSFVIEHLENIILNFKRNILIILNKYMEDNSMTQNELNELFDLKTLVSTQTQVNNHIKLKNRVSNSTNSSVSTTDGDINTECENITQTGGQSRIEVMEINMNEKNVMSMENGNDESPIEHYCQVSCQLSSIVKSTGSATFTLNDSMCTCILNGPSELLQRQQLESSKNQLHIDVQYQTRQGSLTFYLDKLIEQWLETIVQSTIIKQRYPRSQINLILYEEQNLAGEATLLSCICNTLCLTMLDANLPMKYAFASIPVVLHPTKGLLLLPNTKDELTSKTYFVIVFETTLNDVLALHAIGQFDIKQLNDAIELAKPVAKKLFQFYRNELEKRVSV</sequence>
<dbReference type="PANTHER" id="PTHR22767:SF2">
    <property type="entry name" value="N(ALPHA)-ACETYLTRANSFERASE 15_16, ISOFORM A"/>
    <property type="match status" value="1"/>
</dbReference>
<feature type="region of interest" description="Disordered" evidence="6">
    <location>
        <begin position="865"/>
        <end position="884"/>
    </location>
</feature>
<evidence type="ECO:0000313" key="8">
    <source>
        <dbReference type="EMBL" id="CAF0854261.1"/>
    </source>
</evidence>
<name>A0A813WFL5_9BILA</name>
<dbReference type="InterPro" id="IPR021183">
    <property type="entry name" value="NatA_aux_su"/>
</dbReference>
<dbReference type="InterPro" id="IPR006689">
    <property type="entry name" value="Small_GTPase_ARF/SAR"/>
</dbReference>
<dbReference type="Gene3D" id="3.30.230.70">
    <property type="entry name" value="GHMP Kinase, N-terminal domain"/>
    <property type="match status" value="1"/>
</dbReference>
<dbReference type="SMART" id="SM00028">
    <property type="entry name" value="TPR"/>
    <property type="match status" value="6"/>
</dbReference>
<feature type="domain" description="Exoribonuclease phosphorolytic" evidence="7">
    <location>
        <begin position="1110"/>
        <end position="1233"/>
    </location>
</feature>
<dbReference type="InterPro" id="IPR036345">
    <property type="entry name" value="ExoRNase_PH_dom2_sf"/>
</dbReference>
<dbReference type="SUPFAM" id="SSF54211">
    <property type="entry name" value="Ribosomal protein S5 domain 2-like"/>
    <property type="match status" value="1"/>
</dbReference>
<dbReference type="Gene3D" id="1.25.40.1040">
    <property type="match status" value="1"/>
</dbReference>
<dbReference type="InterPro" id="IPR011990">
    <property type="entry name" value="TPR-like_helical_dom_sf"/>
</dbReference>
<evidence type="ECO:0000256" key="4">
    <source>
        <dbReference type="ARBA" id="ARBA00023134"/>
    </source>
</evidence>
<dbReference type="InterPro" id="IPR027408">
    <property type="entry name" value="PNPase/RNase_PH_dom_sf"/>
</dbReference>
<evidence type="ECO:0000313" key="10">
    <source>
        <dbReference type="Proteomes" id="UP000663829"/>
    </source>
</evidence>
<dbReference type="Proteomes" id="UP000663829">
    <property type="component" value="Unassembled WGS sequence"/>
</dbReference>
<dbReference type="GO" id="GO:0005525">
    <property type="term" value="F:GTP binding"/>
    <property type="evidence" value="ECO:0007669"/>
    <property type="project" value="UniProtKB-KW"/>
</dbReference>
<dbReference type="PANTHER" id="PTHR22767">
    <property type="entry name" value="N-TERMINAL ACETYLTRANSFERASE-RELATED"/>
    <property type="match status" value="1"/>
</dbReference>
<feature type="compositionally biased region" description="Basic and acidic residues" evidence="6">
    <location>
        <begin position="624"/>
        <end position="669"/>
    </location>
</feature>
<keyword evidence="2" id="KW-0547">Nucleotide-binding</keyword>
<dbReference type="SUPFAM" id="SSF52540">
    <property type="entry name" value="P-loop containing nucleoside triphosphate hydrolases"/>
    <property type="match status" value="1"/>
</dbReference>
<reference evidence="8" key="1">
    <citation type="submission" date="2021-02" db="EMBL/GenBank/DDBJ databases">
        <authorList>
            <person name="Nowell W R."/>
        </authorList>
    </citation>
    <scope>NUCLEOTIDE SEQUENCE</scope>
</reference>
<evidence type="ECO:0000256" key="3">
    <source>
        <dbReference type="ARBA" id="ARBA00022803"/>
    </source>
</evidence>
<accession>A0A813WFL5</accession>
<keyword evidence="4" id="KW-0342">GTP-binding</keyword>
<dbReference type="FunFam" id="1.25.40.1040:FF:000003">
    <property type="entry name" value="N-terminal acetyltransferase A, auxiliary subunit"/>
    <property type="match status" value="1"/>
</dbReference>
<dbReference type="InterPro" id="IPR020568">
    <property type="entry name" value="Ribosomal_Su5_D2-typ_SF"/>
</dbReference>
<dbReference type="GO" id="GO:0003924">
    <property type="term" value="F:GTPase activity"/>
    <property type="evidence" value="ECO:0007669"/>
    <property type="project" value="InterPro"/>
</dbReference>
<comment type="caution">
    <text evidence="8">The sequence shown here is derived from an EMBL/GenBank/DDBJ whole genome shotgun (WGS) entry which is preliminary data.</text>
</comment>
<dbReference type="InterPro" id="IPR001247">
    <property type="entry name" value="ExoRNase_PH_dom1"/>
</dbReference>